<evidence type="ECO:0000256" key="2">
    <source>
        <dbReference type="ARBA" id="ARBA00022691"/>
    </source>
</evidence>
<evidence type="ECO:0000259" key="3">
    <source>
        <dbReference type="Pfam" id="PF02475"/>
    </source>
</evidence>
<evidence type="ECO:0000313" key="5">
    <source>
        <dbReference type="Proteomes" id="UP000190774"/>
    </source>
</evidence>
<dbReference type="GO" id="GO:0032259">
    <property type="term" value="P:methylation"/>
    <property type="evidence" value="ECO:0007669"/>
    <property type="project" value="UniProtKB-KW"/>
</dbReference>
<organism evidence="4 5">
    <name type="scientific">Prosthecobacter debontii</name>
    <dbReference type="NCBI Taxonomy" id="48467"/>
    <lineage>
        <taxon>Bacteria</taxon>
        <taxon>Pseudomonadati</taxon>
        <taxon>Verrucomicrobiota</taxon>
        <taxon>Verrucomicrobiia</taxon>
        <taxon>Verrucomicrobiales</taxon>
        <taxon>Verrucomicrobiaceae</taxon>
        <taxon>Prosthecobacter</taxon>
    </lineage>
</organism>
<feature type="domain" description="TRM5/TYW2-like methyltransferase" evidence="3">
    <location>
        <begin position="61"/>
        <end position="129"/>
    </location>
</feature>
<keyword evidence="5" id="KW-1185">Reference proteome</keyword>
<gene>
    <name evidence="4" type="ORF">SAMN02745166_02058</name>
</gene>
<name>A0A1T4XUL3_9BACT</name>
<accession>A0A1T4XUL3</accession>
<dbReference type="EMBL" id="FUYE01000005">
    <property type="protein sequence ID" value="SKA93246.1"/>
    <property type="molecule type" value="Genomic_DNA"/>
</dbReference>
<dbReference type="NCBIfam" id="TIGR01444">
    <property type="entry name" value="fkbM_fam"/>
    <property type="match status" value="1"/>
</dbReference>
<evidence type="ECO:0000313" key="4">
    <source>
        <dbReference type="EMBL" id="SKA93246.1"/>
    </source>
</evidence>
<dbReference type="SUPFAM" id="SSF53335">
    <property type="entry name" value="S-adenosyl-L-methionine-dependent methyltransferases"/>
    <property type="match status" value="1"/>
</dbReference>
<evidence type="ECO:0000256" key="1">
    <source>
        <dbReference type="ARBA" id="ARBA00022679"/>
    </source>
</evidence>
<dbReference type="InterPro" id="IPR029063">
    <property type="entry name" value="SAM-dependent_MTases_sf"/>
</dbReference>
<reference evidence="5" key="1">
    <citation type="submission" date="2017-02" db="EMBL/GenBank/DDBJ databases">
        <authorList>
            <person name="Varghese N."/>
            <person name="Submissions S."/>
        </authorList>
    </citation>
    <scope>NUCLEOTIDE SEQUENCE [LARGE SCALE GENOMIC DNA]</scope>
    <source>
        <strain evidence="5">ATCC 700200</strain>
    </source>
</reference>
<proteinExistence type="predicted"/>
<dbReference type="Gene3D" id="3.40.50.150">
    <property type="entry name" value="Vaccinia Virus protein VP39"/>
    <property type="match status" value="1"/>
</dbReference>
<dbReference type="AlphaFoldDB" id="A0A1T4XUL3"/>
<dbReference type="InterPro" id="IPR056743">
    <property type="entry name" value="TRM5-TYW2-like_MTfase"/>
</dbReference>
<dbReference type="Pfam" id="PF02475">
    <property type="entry name" value="TRM5-TYW2_MTfase"/>
    <property type="match status" value="1"/>
</dbReference>
<dbReference type="STRING" id="48467.SAMN02745166_02058"/>
<keyword evidence="1 4" id="KW-0808">Transferase</keyword>
<dbReference type="GO" id="GO:0008168">
    <property type="term" value="F:methyltransferase activity"/>
    <property type="evidence" value="ECO:0007669"/>
    <property type="project" value="UniProtKB-KW"/>
</dbReference>
<keyword evidence="4" id="KW-0489">Methyltransferase</keyword>
<sequence length="243" mass="27006">MSAIALPSRSLLDSWNHFWTKVRFKFVLPRLRQAKLEGVKLHIADLSPLMKNVILTGRYEFQERRFASMFLSTGDVVLELGGAIGFIGLYCRKIVGVKHVTSVEANPNTLKMLRQNYELNGLEPSVIHAAAAAQDGHLDLNIGGEFWENTLTGTSENTVRVPACSLATLIRRMPVSPTALICDIEGAEQYLDFSQLPESVDKIIMELHPGAIGEEATQAVLQKLTDCGFCESCRDGDVVCWWR</sequence>
<protein>
    <submittedName>
        <fullName evidence="4">Methyltransferase, FkbM family</fullName>
    </submittedName>
</protein>
<keyword evidence="2" id="KW-0949">S-adenosyl-L-methionine</keyword>
<dbReference type="InterPro" id="IPR006342">
    <property type="entry name" value="FkbM_mtfrase"/>
</dbReference>
<dbReference type="Proteomes" id="UP000190774">
    <property type="component" value="Unassembled WGS sequence"/>
</dbReference>
<dbReference type="OrthoDB" id="456767at2"/>
<dbReference type="RefSeq" id="WP_078813264.1">
    <property type="nucleotide sequence ID" value="NZ_FUYE01000005.1"/>
</dbReference>